<accession>A0ABN1KVP4</accession>
<evidence type="ECO:0000256" key="2">
    <source>
        <dbReference type="ARBA" id="ARBA00023163"/>
    </source>
</evidence>
<sequence>MKINRLTEIIIILLNKKTVTAKELAYKFEVSTRTIYRDIEELSL</sequence>
<keyword evidence="5" id="KW-1185">Reference proteome</keyword>
<evidence type="ECO:0000313" key="5">
    <source>
        <dbReference type="Proteomes" id="UP001501047"/>
    </source>
</evidence>
<dbReference type="SUPFAM" id="SSF46785">
    <property type="entry name" value="Winged helix' DNA-binding domain"/>
    <property type="match status" value="1"/>
</dbReference>
<dbReference type="InterPro" id="IPR036388">
    <property type="entry name" value="WH-like_DNA-bd_sf"/>
</dbReference>
<feature type="domain" description="HTH deoR-type" evidence="3">
    <location>
        <begin position="2"/>
        <end position="44"/>
    </location>
</feature>
<evidence type="ECO:0000259" key="3">
    <source>
        <dbReference type="PROSITE" id="PS51000"/>
    </source>
</evidence>
<dbReference type="RefSeq" id="WP_343827453.1">
    <property type="nucleotide sequence ID" value="NZ_BAAACI010000007.1"/>
</dbReference>
<dbReference type="Proteomes" id="UP001501047">
    <property type="component" value="Unassembled WGS sequence"/>
</dbReference>
<dbReference type="InterPro" id="IPR001034">
    <property type="entry name" value="DeoR_HTH"/>
</dbReference>
<evidence type="ECO:0000256" key="1">
    <source>
        <dbReference type="ARBA" id="ARBA00023015"/>
    </source>
</evidence>
<evidence type="ECO:0000313" key="4">
    <source>
        <dbReference type="EMBL" id="GAA0777057.1"/>
    </source>
</evidence>
<dbReference type="InterPro" id="IPR036390">
    <property type="entry name" value="WH_DNA-bd_sf"/>
</dbReference>
<reference evidence="4 5" key="1">
    <citation type="journal article" date="2019" name="Int. J. Syst. Evol. Microbiol.">
        <title>The Global Catalogue of Microorganisms (GCM) 10K type strain sequencing project: providing services to taxonomists for standard genome sequencing and annotation.</title>
        <authorList>
            <consortium name="The Broad Institute Genomics Platform"/>
            <consortium name="The Broad Institute Genome Sequencing Center for Infectious Disease"/>
            <person name="Wu L."/>
            <person name="Ma J."/>
        </authorList>
    </citation>
    <scope>NUCLEOTIDE SEQUENCE [LARGE SCALE GENOMIC DNA]</scope>
    <source>
        <strain evidence="4 5">JCM 1417</strain>
    </source>
</reference>
<name>A0ABN1KVP4_CLOSU</name>
<dbReference type="PROSITE" id="PS51000">
    <property type="entry name" value="HTH_DEOR_2"/>
    <property type="match status" value="1"/>
</dbReference>
<keyword evidence="1" id="KW-0805">Transcription regulation</keyword>
<organism evidence="4 5">
    <name type="scientific">Clostridium subterminale</name>
    <dbReference type="NCBI Taxonomy" id="1550"/>
    <lineage>
        <taxon>Bacteria</taxon>
        <taxon>Bacillati</taxon>
        <taxon>Bacillota</taxon>
        <taxon>Clostridia</taxon>
        <taxon>Eubacteriales</taxon>
        <taxon>Clostridiaceae</taxon>
        <taxon>Clostridium</taxon>
    </lineage>
</organism>
<protein>
    <recommendedName>
        <fullName evidence="3">HTH deoR-type domain-containing protein</fullName>
    </recommendedName>
</protein>
<dbReference type="EMBL" id="BAAACI010000007">
    <property type="protein sequence ID" value="GAA0777057.1"/>
    <property type="molecule type" value="Genomic_DNA"/>
</dbReference>
<keyword evidence="2" id="KW-0804">Transcription</keyword>
<comment type="caution">
    <text evidence="4">The sequence shown here is derived from an EMBL/GenBank/DDBJ whole genome shotgun (WGS) entry which is preliminary data.</text>
</comment>
<dbReference type="InterPro" id="IPR013196">
    <property type="entry name" value="HTH_11"/>
</dbReference>
<dbReference type="Gene3D" id="1.10.10.10">
    <property type="entry name" value="Winged helix-like DNA-binding domain superfamily/Winged helix DNA-binding domain"/>
    <property type="match status" value="1"/>
</dbReference>
<dbReference type="Pfam" id="PF08279">
    <property type="entry name" value="HTH_11"/>
    <property type="match status" value="1"/>
</dbReference>
<proteinExistence type="predicted"/>
<gene>
    <name evidence="4" type="ORF">GCM10008908_31520</name>
</gene>